<reference evidence="1" key="1">
    <citation type="journal article" date="2014" name="Front. Microbiol.">
        <title>High frequency of phylogenetically diverse reductive dehalogenase-homologous genes in deep subseafloor sedimentary metagenomes.</title>
        <authorList>
            <person name="Kawai M."/>
            <person name="Futagami T."/>
            <person name="Toyoda A."/>
            <person name="Takaki Y."/>
            <person name="Nishi S."/>
            <person name="Hori S."/>
            <person name="Arai W."/>
            <person name="Tsubouchi T."/>
            <person name="Morono Y."/>
            <person name="Uchiyama I."/>
            <person name="Ito T."/>
            <person name="Fujiyama A."/>
            <person name="Inagaki F."/>
            <person name="Takami H."/>
        </authorList>
    </citation>
    <scope>NUCLEOTIDE SEQUENCE</scope>
    <source>
        <strain evidence="1">Expedition CK06-06</strain>
    </source>
</reference>
<dbReference type="InterPro" id="IPR036081">
    <property type="entry name" value="Translin_sf"/>
</dbReference>
<proteinExistence type="predicted"/>
<dbReference type="EMBL" id="BARU01029111">
    <property type="protein sequence ID" value="GAH63436.1"/>
    <property type="molecule type" value="Genomic_DNA"/>
</dbReference>
<protein>
    <recommendedName>
        <fullName evidence="2">Haloacid dehalogenase</fullName>
    </recommendedName>
</protein>
<dbReference type="Gene3D" id="1.20.58.2140">
    <property type="match status" value="1"/>
</dbReference>
<sequence length="108" mass="12470">DELPYPEELGLEYSTYLQGLAEAAGELRRRCLDSLRHGHSQEAERLLSHMDDIYAILITMDYPNAITGGLRRLTDIVRSVTERTRGDLTISLRQEQLEQSLKRLEERL</sequence>
<gene>
    <name evidence="1" type="ORF">S03H2_46378</name>
</gene>
<accession>X1GZU2</accession>
<comment type="caution">
    <text evidence="1">The sequence shown here is derived from an EMBL/GenBank/DDBJ whole genome shotgun (WGS) entry which is preliminary data.</text>
</comment>
<feature type="non-terminal residue" evidence="1">
    <location>
        <position position="1"/>
    </location>
</feature>
<dbReference type="SUPFAM" id="SSF74784">
    <property type="entry name" value="Translin"/>
    <property type="match status" value="1"/>
</dbReference>
<dbReference type="GO" id="GO:0043565">
    <property type="term" value="F:sequence-specific DNA binding"/>
    <property type="evidence" value="ECO:0007669"/>
    <property type="project" value="InterPro"/>
</dbReference>
<dbReference type="Pfam" id="PF01997">
    <property type="entry name" value="Translin"/>
    <property type="match status" value="1"/>
</dbReference>
<dbReference type="AlphaFoldDB" id="X1GZU2"/>
<name>X1GZU2_9ZZZZ</name>
<evidence type="ECO:0000313" key="1">
    <source>
        <dbReference type="EMBL" id="GAH63436.1"/>
    </source>
</evidence>
<organism evidence="1">
    <name type="scientific">marine sediment metagenome</name>
    <dbReference type="NCBI Taxonomy" id="412755"/>
    <lineage>
        <taxon>unclassified sequences</taxon>
        <taxon>metagenomes</taxon>
        <taxon>ecological metagenomes</taxon>
    </lineage>
</organism>
<evidence type="ECO:0008006" key="2">
    <source>
        <dbReference type="Google" id="ProtNLM"/>
    </source>
</evidence>
<dbReference type="InterPro" id="IPR002848">
    <property type="entry name" value="Translin_fam"/>
</dbReference>